<sequence>MSRLNVLVVVLSVSLVSGCASTRTAVAPNSPTWAPRQTQVDERYVSYVNALAKQRGTRVYWVNPPLKTVTGPIAAR</sequence>
<dbReference type="PROSITE" id="PS51257">
    <property type="entry name" value="PROKAR_LIPOPROTEIN"/>
    <property type="match status" value="1"/>
</dbReference>
<reference evidence="2 3" key="1">
    <citation type="submission" date="2020-08" db="EMBL/GenBank/DDBJ databases">
        <title>Streptomycin resistant and MDR strain, P. mexicana.</title>
        <authorList>
            <person name="Ganesh-kumar S."/>
            <person name="Zhe T."/>
            <person name="Yu Z."/>
            <person name="Min Y."/>
        </authorList>
    </citation>
    <scope>NUCLEOTIDE SEQUENCE [LARGE SCALE GENOMIC DNA]</scope>
    <source>
        <strain evidence="2 3">GTZY</strain>
    </source>
</reference>
<dbReference type="RefSeq" id="WP_185895585.1">
    <property type="nucleotide sequence ID" value="NZ_CP060028.1"/>
</dbReference>
<accession>A0ABX6RAU0</accession>
<evidence type="ECO:0000313" key="3">
    <source>
        <dbReference type="Proteomes" id="UP000515506"/>
    </source>
</evidence>
<keyword evidence="1" id="KW-0732">Signal</keyword>
<feature type="chain" id="PRO_5045815741" evidence="1">
    <location>
        <begin position="23"/>
        <end position="76"/>
    </location>
</feature>
<protein>
    <submittedName>
        <fullName evidence="2">Uncharacterized protein</fullName>
    </submittedName>
</protein>
<dbReference type="Proteomes" id="UP000515506">
    <property type="component" value="Chromosome"/>
</dbReference>
<evidence type="ECO:0000256" key="1">
    <source>
        <dbReference type="SAM" id="SignalP"/>
    </source>
</evidence>
<proteinExistence type="predicted"/>
<feature type="signal peptide" evidence="1">
    <location>
        <begin position="1"/>
        <end position="22"/>
    </location>
</feature>
<name>A0ABX6RAU0_PSEMX</name>
<keyword evidence="3" id="KW-1185">Reference proteome</keyword>
<organism evidence="2 3">
    <name type="scientific">Pseudoxanthomonas mexicana</name>
    <dbReference type="NCBI Taxonomy" id="128785"/>
    <lineage>
        <taxon>Bacteria</taxon>
        <taxon>Pseudomonadati</taxon>
        <taxon>Pseudomonadota</taxon>
        <taxon>Gammaproteobacteria</taxon>
        <taxon>Lysobacterales</taxon>
        <taxon>Lysobacteraceae</taxon>
        <taxon>Pseudoxanthomonas</taxon>
    </lineage>
</organism>
<dbReference type="EMBL" id="CP060028">
    <property type="protein sequence ID" value="QND80345.1"/>
    <property type="molecule type" value="Genomic_DNA"/>
</dbReference>
<evidence type="ECO:0000313" key="2">
    <source>
        <dbReference type="EMBL" id="QND80345.1"/>
    </source>
</evidence>
<gene>
    <name evidence="2" type="ORF">H4W19_00565</name>
</gene>